<comment type="caution">
    <text evidence="1">The sequence shown here is derived from an EMBL/GenBank/DDBJ whole genome shotgun (WGS) entry which is preliminary data.</text>
</comment>
<gene>
    <name evidence="1" type="ORF">BN522_00275</name>
</gene>
<dbReference type="AlphaFoldDB" id="R7PTA0"/>
<proteinExistence type="predicted"/>
<organism evidence="1 2">
    <name type="scientific">Methanobrevibacter smithii CAG:186</name>
    <dbReference type="NCBI Taxonomy" id="1263088"/>
    <lineage>
        <taxon>Archaea</taxon>
        <taxon>Methanobacteriati</taxon>
        <taxon>Methanobacteriota</taxon>
        <taxon>Methanomada group</taxon>
        <taxon>Methanobacteria</taxon>
        <taxon>Methanobacteriales</taxon>
        <taxon>Methanobacteriaceae</taxon>
        <taxon>Methanobrevibacter</taxon>
    </lineage>
</organism>
<dbReference type="EMBL" id="CBKP010000008">
    <property type="protein sequence ID" value="CDF28374.1"/>
    <property type="molecule type" value="Genomic_DNA"/>
</dbReference>
<dbReference type="Proteomes" id="UP000018189">
    <property type="component" value="Unassembled WGS sequence"/>
</dbReference>
<evidence type="ECO:0000313" key="1">
    <source>
        <dbReference type="EMBL" id="CDF28374.1"/>
    </source>
</evidence>
<accession>R7PTA0</accession>
<name>R7PTA0_METSM</name>
<protein>
    <submittedName>
        <fullName evidence="1">Uncharacterized protein</fullName>
    </submittedName>
</protein>
<evidence type="ECO:0000313" key="2">
    <source>
        <dbReference type="Proteomes" id="UP000018189"/>
    </source>
</evidence>
<reference evidence="1" key="1">
    <citation type="submission" date="2012-11" db="EMBL/GenBank/DDBJ databases">
        <title>Dependencies among metagenomic species, viruses, plasmids and units of genetic variation.</title>
        <authorList>
            <person name="Nielsen H.B."/>
            <person name="Almeida M."/>
            <person name="Juncker A.S."/>
            <person name="Rasmussen S."/>
            <person name="Li J."/>
            <person name="Sunagawa S."/>
            <person name="Plichta D."/>
            <person name="Gautier L."/>
            <person name="Le Chatelier E."/>
            <person name="Peletier E."/>
            <person name="Bonde I."/>
            <person name="Nielsen T."/>
            <person name="Manichanh C."/>
            <person name="Arumugam M."/>
            <person name="Batto J."/>
            <person name="Santos M.B.Q.D."/>
            <person name="Blom N."/>
            <person name="Borruel N."/>
            <person name="Burgdorf K.S."/>
            <person name="Boumezbeur F."/>
            <person name="Casellas F."/>
            <person name="Dore J."/>
            <person name="Guarner F."/>
            <person name="Hansen T."/>
            <person name="Hildebrand F."/>
            <person name="Kaas R.S."/>
            <person name="Kennedy S."/>
            <person name="Kristiansen K."/>
            <person name="Kultima J.R."/>
            <person name="Leonard P."/>
            <person name="Levenez F."/>
            <person name="Lund O."/>
            <person name="Moumen B."/>
            <person name="Le Paslier D."/>
            <person name="Pons N."/>
            <person name="Pedersen O."/>
            <person name="Prifti E."/>
            <person name="Qin J."/>
            <person name="Raes J."/>
            <person name="Tap J."/>
            <person name="Tims S."/>
            <person name="Ussery D.W."/>
            <person name="Yamada T."/>
            <person name="MetaHit consortium"/>
            <person name="Renault P."/>
            <person name="Sicheritz-Ponten T."/>
            <person name="Bork P."/>
            <person name="Wang J."/>
            <person name="Brunak S."/>
            <person name="Ehrlich S.D."/>
        </authorList>
    </citation>
    <scope>NUCLEOTIDE SEQUENCE [LARGE SCALE GENOMIC DNA]</scope>
</reference>
<sequence>MLANGLSLLPSLLSLPVAATHNSSILPSRLILIFLVLESLIKPLPTLKAATPLALGLMPTLAVPFLIVMVL</sequence>